<dbReference type="InterPro" id="IPR013342">
    <property type="entry name" value="Mandelate_racemase_C"/>
</dbReference>
<evidence type="ECO:0000256" key="2">
    <source>
        <dbReference type="ARBA" id="ARBA00022723"/>
    </source>
</evidence>
<dbReference type="InterPro" id="IPR034593">
    <property type="entry name" value="DgoD-like"/>
</dbReference>
<accession>A0A852ZZZ7</accession>
<organism evidence="5 6">
    <name type="scientific">Allostreptomyces psammosilenae</name>
    <dbReference type="NCBI Taxonomy" id="1892865"/>
    <lineage>
        <taxon>Bacteria</taxon>
        <taxon>Bacillati</taxon>
        <taxon>Actinomycetota</taxon>
        <taxon>Actinomycetes</taxon>
        <taxon>Kitasatosporales</taxon>
        <taxon>Streptomycetaceae</taxon>
        <taxon>Allostreptomyces</taxon>
    </lineage>
</organism>
<dbReference type="SFLD" id="SFLDG00180">
    <property type="entry name" value="muconate_cycloisomerase"/>
    <property type="match status" value="1"/>
</dbReference>
<keyword evidence="2" id="KW-0479">Metal-binding</keyword>
<proteinExistence type="inferred from homology"/>
<dbReference type="EMBL" id="JACBZD010000002">
    <property type="protein sequence ID" value="NYI07906.1"/>
    <property type="molecule type" value="Genomic_DNA"/>
</dbReference>
<comment type="caution">
    <text evidence="5">The sequence shown here is derived from an EMBL/GenBank/DDBJ whole genome shotgun (WGS) entry which is preliminary data.</text>
</comment>
<keyword evidence="6" id="KW-1185">Reference proteome</keyword>
<dbReference type="SUPFAM" id="SSF54826">
    <property type="entry name" value="Enolase N-terminal domain-like"/>
    <property type="match status" value="1"/>
</dbReference>
<dbReference type="AlphaFoldDB" id="A0A852ZZZ7"/>
<evidence type="ECO:0000256" key="3">
    <source>
        <dbReference type="SAM" id="MobiDB-lite"/>
    </source>
</evidence>
<dbReference type="InterPro" id="IPR029017">
    <property type="entry name" value="Enolase-like_N"/>
</dbReference>
<evidence type="ECO:0000313" key="6">
    <source>
        <dbReference type="Proteomes" id="UP000567795"/>
    </source>
</evidence>
<dbReference type="InterPro" id="IPR036849">
    <property type="entry name" value="Enolase-like_C_sf"/>
</dbReference>
<feature type="domain" description="Mandelate racemase/muconate lactonizing enzyme C-terminal" evidence="4">
    <location>
        <begin position="166"/>
        <end position="262"/>
    </location>
</feature>
<dbReference type="Gene3D" id="3.30.390.10">
    <property type="entry name" value="Enolase-like, N-terminal domain"/>
    <property type="match status" value="1"/>
</dbReference>
<dbReference type="Pfam" id="PF13378">
    <property type="entry name" value="MR_MLE_C"/>
    <property type="match status" value="1"/>
</dbReference>
<dbReference type="SMART" id="SM00922">
    <property type="entry name" value="MR_MLE"/>
    <property type="match status" value="1"/>
</dbReference>
<dbReference type="SFLD" id="SFLDS00001">
    <property type="entry name" value="Enolase"/>
    <property type="match status" value="1"/>
</dbReference>
<dbReference type="GO" id="GO:0046872">
    <property type="term" value="F:metal ion binding"/>
    <property type="evidence" value="ECO:0007669"/>
    <property type="project" value="UniProtKB-KW"/>
</dbReference>
<name>A0A852ZZZ7_9ACTN</name>
<gene>
    <name evidence="5" type="ORF">FHU37_004935</name>
</gene>
<dbReference type="Proteomes" id="UP000567795">
    <property type="component" value="Unassembled WGS sequence"/>
</dbReference>
<dbReference type="Gene3D" id="3.20.20.120">
    <property type="entry name" value="Enolase-like C-terminal domain"/>
    <property type="match status" value="1"/>
</dbReference>
<reference evidence="5 6" key="1">
    <citation type="submission" date="2020-07" db="EMBL/GenBank/DDBJ databases">
        <title>Sequencing the genomes of 1000 actinobacteria strains.</title>
        <authorList>
            <person name="Klenk H.-P."/>
        </authorList>
    </citation>
    <scope>NUCLEOTIDE SEQUENCE [LARGE SCALE GENOMIC DNA]</scope>
    <source>
        <strain evidence="5 6">DSM 42178</strain>
    </source>
</reference>
<dbReference type="PANTHER" id="PTHR48080">
    <property type="entry name" value="D-GALACTONATE DEHYDRATASE-RELATED"/>
    <property type="match status" value="1"/>
</dbReference>
<evidence type="ECO:0000259" key="4">
    <source>
        <dbReference type="SMART" id="SM00922"/>
    </source>
</evidence>
<feature type="region of interest" description="Disordered" evidence="3">
    <location>
        <begin position="387"/>
        <end position="411"/>
    </location>
</feature>
<protein>
    <submittedName>
        <fullName evidence="5">L-alanine-DL-glutamate epimerase-like enolase superfamily enzyme</fullName>
    </submittedName>
</protein>
<sequence>MPAHLTTRSLVTVLELAEPLRISRGSMDRRDAVWIAVSSGDADPGDARSTGYGETVTSRFLRLDAPTARRMVATLGEALADRNDPAAALDDVDALAALLDRRHDGEHPAARAGVLAGVEAALLDLAGKRAGRPAHELLGLTVPRQGAPSGGRPSAATARTIGIVAPERAAAQATELAARGFALLKIKAGAPDPADDLARIAAVRAAAPAARLLVDANGAWSPARGRELLPRLADLGVDAVEQPLPAGTPEELARLAASSPLPLIADEDVVTVDDALRLAGLVHGVNVKLAKCGGVLAALRIAEGLRGTGTELMLGCLVASSLGLAPAVQLGHLGRWADLDGHLLLADDPWEGIGGEDGTVRAPARPGLGVRPRAAASAVLAAPDAAGAAPVPGVAPVPGTASATGPRGAVR</sequence>
<dbReference type="PANTHER" id="PTHR48080:SF3">
    <property type="entry name" value="ENOLASE SUPERFAMILY MEMBER DDB_G0284701"/>
    <property type="match status" value="1"/>
</dbReference>
<evidence type="ECO:0000256" key="1">
    <source>
        <dbReference type="ARBA" id="ARBA00008031"/>
    </source>
</evidence>
<dbReference type="RefSeq" id="WP_179816830.1">
    <property type="nucleotide sequence ID" value="NZ_JACBZD010000002.1"/>
</dbReference>
<feature type="compositionally biased region" description="Low complexity" evidence="3">
    <location>
        <begin position="387"/>
        <end position="403"/>
    </location>
</feature>
<comment type="similarity">
    <text evidence="1">Belongs to the mandelate racemase/muconate lactonizing enzyme family.</text>
</comment>
<dbReference type="SUPFAM" id="SSF51604">
    <property type="entry name" value="Enolase C-terminal domain-like"/>
    <property type="match status" value="1"/>
</dbReference>
<evidence type="ECO:0000313" key="5">
    <source>
        <dbReference type="EMBL" id="NYI07906.1"/>
    </source>
</evidence>
<dbReference type="InterPro" id="IPR029065">
    <property type="entry name" value="Enolase_C-like"/>
</dbReference>